<protein>
    <recommendedName>
        <fullName evidence="1">anthranilate synthase</fullName>
        <ecNumber evidence="1">4.1.3.27</ecNumber>
    </recommendedName>
</protein>
<dbReference type="PANTHER" id="PTHR43418">
    <property type="entry name" value="MULTIFUNCTIONAL TRYPTOPHAN BIOSYNTHESIS PROTEIN-RELATED"/>
    <property type="match status" value="1"/>
</dbReference>
<dbReference type="OrthoDB" id="9786812at2"/>
<keyword evidence="3" id="KW-0456">Lyase</keyword>
<dbReference type="InterPro" id="IPR050472">
    <property type="entry name" value="Anth_synth/Amidotransfase"/>
</dbReference>
<dbReference type="GO" id="GO:0002047">
    <property type="term" value="P:phenazine biosynthetic process"/>
    <property type="evidence" value="ECO:0007669"/>
    <property type="project" value="TreeGrafter"/>
</dbReference>
<dbReference type="SUPFAM" id="SSF52317">
    <property type="entry name" value="Class I glutamine amidotransferase-like"/>
    <property type="match status" value="1"/>
</dbReference>
<sequence>MTQPTRIVLIDNVDSFSYNLVDELRQLGFPLVVYRNQVAAMDVIEQLENYSGSQLVCLSPGPGHPANAGNLMEVIRYCSGRIPMLGICLGFQALIEHAGGRVDTCGEIVHGKTAKVETVPHPVFVSATDNNQCVVARYHSLSGYDLPDKTRIIASLEGPDGSIPMAAEFLCEKGSDTNAIGFQFHPESLLTPKGKQLLSNSIQYLLTGAKP</sequence>
<dbReference type="PROSITE" id="PS51273">
    <property type="entry name" value="GATASE_TYPE_1"/>
    <property type="match status" value="1"/>
</dbReference>
<dbReference type="Pfam" id="PF00117">
    <property type="entry name" value="GATase"/>
    <property type="match status" value="1"/>
</dbReference>
<name>A0A432Z676_9GAMM</name>
<dbReference type="InterPro" id="IPR006221">
    <property type="entry name" value="TrpG/PapA_dom"/>
</dbReference>
<dbReference type="InterPro" id="IPR029062">
    <property type="entry name" value="Class_I_gatase-like"/>
</dbReference>
<organism evidence="6 7">
    <name type="scientific">Idiomarina ramblicola</name>
    <dbReference type="NCBI Taxonomy" id="263724"/>
    <lineage>
        <taxon>Bacteria</taxon>
        <taxon>Pseudomonadati</taxon>
        <taxon>Pseudomonadota</taxon>
        <taxon>Gammaproteobacteria</taxon>
        <taxon>Alteromonadales</taxon>
        <taxon>Idiomarinaceae</taxon>
        <taxon>Idiomarina</taxon>
    </lineage>
</organism>
<dbReference type="RefSeq" id="WP_126780052.1">
    <property type="nucleotide sequence ID" value="NZ_PIQC01000001.1"/>
</dbReference>
<gene>
    <name evidence="6" type="ORF">CWI78_02830</name>
</gene>
<comment type="catalytic activity">
    <reaction evidence="4">
        <text>chorismate + L-glutamine = anthranilate + pyruvate + L-glutamate + H(+)</text>
        <dbReference type="Rhea" id="RHEA:21732"/>
        <dbReference type="ChEBI" id="CHEBI:15361"/>
        <dbReference type="ChEBI" id="CHEBI:15378"/>
        <dbReference type="ChEBI" id="CHEBI:16567"/>
        <dbReference type="ChEBI" id="CHEBI:29748"/>
        <dbReference type="ChEBI" id="CHEBI:29985"/>
        <dbReference type="ChEBI" id="CHEBI:58359"/>
        <dbReference type="EC" id="4.1.3.27"/>
    </reaction>
</comment>
<dbReference type="Gene3D" id="3.40.50.880">
    <property type="match status" value="1"/>
</dbReference>
<dbReference type="PANTHER" id="PTHR43418:SF2">
    <property type="entry name" value="BIFUNCTIONAL PROTEIN TRPGD"/>
    <property type="match status" value="1"/>
</dbReference>
<evidence type="ECO:0000259" key="5">
    <source>
        <dbReference type="Pfam" id="PF00117"/>
    </source>
</evidence>
<keyword evidence="7" id="KW-1185">Reference proteome</keyword>
<dbReference type="GO" id="GO:0004049">
    <property type="term" value="F:anthranilate synthase activity"/>
    <property type="evidence" value="ECO:0007669"/>
    <property type="project" value="UniProtKB-EC"/>
</dbReference>
<dbReference type="NCBIfam" id="TIGR00566">
    <property type="entry name" value="trpG_papA"/>
    <property type="match status" value="1"/>
</dbReference>
<dbReference type="CDD" id="cd01743">
    <property type="entry name" value="GATase1_Anthranilate_Synthase"/>
    <property type="match status" value="1"/>
</dbReference>
<evidence type="ECO:0000256" key="4">
    <source>
        <dbReference type="ARBA" id="ARBA00047683"/>
    </source>
</evidence>
<evidence type="ECO:0000313" key="7">
    <source>
        <dbReference type="Proteomes" id="UP000288058"/>
    </source>
</evidence>
<reference evidence="7" key="1">
    <citation type="journal article" date="2018" name="Front. Microbiol.">
        <title>Genome-Based Analysis Reveals the Taxonomy and Diversity of the Family Idiomarinaceae.</title>
        <authorList>
            <person name="Liu Y."/>
            <person name="Lai Q."/>
            <person name="Shao Z."/>
        </authorList>
    </citation>
    <scope>NUCLEOTIDE SEQUENCE [LARGE SCALE GENOMIC DNA]</scope>
    <source>
        <strain evidence="7">R22</strain>
    </source>
</reference>
<accession>A0A432Z676</accession>
<comment type="caution">
    <text evidence="6">The sequence shown here is derived from an EMBL/GenBank/DDBJ whole genome shotgun (WGS) entry which is preliminary data.</text>
</comment>
<evidence type="ECO:0000256" key="3">
    <source>
        <dbReference type="ARBA" id="ARBA00023239"/>
    </source>
</evidence>
<feature type="domain" description="Glutamine amidotransferase" evidence="5">
    <location>
        <begin position="8"/>
        <end position="201"/>
    </location>
</feature>
<evidence type="ECO:0000313" key="6">
    <source>
        <dbReference type="EMBL" id="RUO73391.1"/>
    </source>
</evidence>
<dbReference type="AlphaFoldDB" id="A0A432Z676"/>
<keyword evidence="2" id="KW-0315">Glutamine amidotransferase</keyword>
<dbReference type="PRINTS" id="PR00096">
    <property type="entry name" value="GATASE"/>
</dbReference>
<dbReference type="PRINTS" id="PR00097">
    <property type="entry name" value="ANTSNTHASEII"/>
</dbReference>
<evidence type="ECO:0000256" key="2">
    <source>
        <dbReference type="ARBA" id="ARBA00022962"/>
    </source>
</evidence>
<dbReference type="EC" id="4.1.3.27" evidence="1"/>
<proteinExistence type="predicted"/>
<dbReference type="GO" id="GO:0004048">
    <property type="term" value="F:anthranilate phosphoribosyltransferase activity"/>
    <property type="evidence" value="ECO:0007669"/>
    <property type="project" value="TreeGrafter"/>
</dbReference>
<dbReference type="EMBL" id="PIQC01000001">
    <property type="protein sequence ID" value="RUO73391.1"/>
    <property type="molecule type" value="Genomic_DNA"/>
</dbReference>
<dbReference type="InterPro" id="IPR017926">
    <property type="entry name" value="GATASE"/>
</dbReference>
<evidence type="ECO:0000256" key="1">
    <source>
        <dbReference type="ARBA" id="ARBA00012266"/>
    </source>
</evidence>
<dbReference type="Proteomes" id="UP000288058">
    <property type="component" value="Unassembled WGS sequence"/>
</dbReference>
<dbReference type="GO" id="GO:0000162">
    <property type="term" value="P:L-tryptophan biosynthetic process"/>
    <property type="evidence" value="ECO:0007669"/>
    <property type="project" value="TreeGrafter"/>
</dbReference>
<dbReference type="GO" id="GO:0005829">
    <property type="term" value="C:cytosol"/>
    <property type="evidence" value="ECO:0007669"/>
    <property type="project" value="TreeGrafter"/>
</dbReference>